<evidence type="ECO:0000313" key="2">
    <source>
        <dbReference type="Proteomes" id="UP000215914"/>
    </source>
</evidence>
<reference evidence="2" key="1">
    <citation type="journal article" date="2017" name="Nature">
        <title>The sunflower genome provides insights into oil metabolism, flowering and Asterid evolution.</title>
        <authorList>
            <person name="Badouin H."/>
            <person name="Gouzy J."/>
            <person name="Grassa C.J."/>
            <person name="Murat F."/>
            <person name="Staton S.E."/>
            <person name="Cottret L."/>
            <person name="Lelandais-Briere C."/>
            <person name="Owens G.L."/>
            <person name="Carrere S."/>
            <person name="Mayjonade B."/>
            <person name="Legrand L."/>
            <person name="Gill N."/>
            <person name="Kane N.C."/>
            <person name="Bowers J.E."/>
            <person name="Hubner S."/>
            <person name="Bellec A."/>
            <person name="Berard A."/>
            <person name="Berges H."/>
            <person name="Blanchet N."/>
            <person name="Boniface M.C."/>
            <person name="Brunel D."/>
            <person name="Catrice O."/>
            <person name="Chaidir N."/>
            <person name="Claudel C."/>
            <person name="Donnadieu C."/>
            <person name="Faraut T."/>
            <person name="Fievet G."/>
            <person name="Helmstetter N."/>
            <person name="King M."/>
            <person name="Knapp S.J."/>
            <person name="Lai Z."/>
            <person name="Le Paslier M.C."/>
            <person name="Lippi Y."/>
            <person name="Lorenzon L."/>
            <person name="Mandel J.R."/>
            <person name="Marage G."/>
            <person name="Marchand G."/>
            <person name="Marquand E."/>
            <person name="Bret-Mestries E."/>
            <person name="Morien E."/>
            <person name="Nambeesan S."/>
            <person name="Nguyen T."/>
            <person name="Pegot-Espagnet P."/>
            <person name="Pouilly N."/>
            <person name="Raftis F."/>
            <person name="Sallet E."/>
            <person name="Schiex T."/>
            <person name="Thomas J."/>
            <person name="Vandecasteele C."/>
            <person name="Vares D."/>
            <person name="Vear F."/>
            <person name="Vautrin S."/>
            <person name="Crespi M."/>
            <person name="Mangin B."/>
            <person name="Burke J.M."/>
            <person name="Salse J."/>
            <person name="Munos S."/>
            <person name="Vincourt P."/>
            <person name="Rieseberg L.H."/>
            <person name="Langlade N.B."/>
        </authorList>
    </citation>
    <scope>NUCLEOTIDE SEQUENCE [LARGE SCALE GENOMIC DNA]</scope>
    <source>
        <strain evidence="2">cv. SF193</strain>
    </source>
</reference>
<dbReference type="Proteomes" id="UP000215914">
    <property type="component" value="Chromosome 16"/>
</dbReference>
<sequence length="50" mass="5745">MMMVVFWSDELQVRVVFLGGVEVSTDNRHVDDDVAGLKFPLIIDMLMMML</sequence>
<evidence type="ECO:0000313" key="1">
    <source>
        <dbReference type="EMBL" id="OTF92598.1"/>
    </source>
</evidence>
<protein>
    <submittedName>
        <fullName evidence="1">Uncharacterized protein</fullName>
    </submittedName>
</protein>
<accession>A0A251S1P8</accession>
<dbReference type="AlphaFoldDB" id="A0A251S1P8"/>
<name>A0A251S1P8_HELAN</name>
<proteinExistence type="predicted"/>
<organism evidence="1 2">
    <name type="scientific">Helianthus annuus</name>
    <name type="common">Common sunflower</name>
    <dbReference type="NCBI Taxonomy" id="4232"/>
    <lineage>
        <taxon>Eukaryota</taxon>
        <taxon>Viridiplantae</taxon>
        <taxon>Streptophyta</taxon>
        <taxon>Embryophyta</taxon>
        <taxon>Tracheophyta</taxon>
        <taxon>Spermatophyta</taxon>
        <taxon>Magnoliopsida</taxon>
        <taxon>eudicotyledons</taxon>
        <taxon>Gunneridae</taxon>
        <taxon>Pentapetalae</taxon>
        <taxon>asterids</taxon>
        <taxon>campanulids</taxon>
        <taxon>Asterales</taxon>
        <taxon>Asteraceae</taxon>
        <taxon>Asteroideae</taxon>
        <taxon>Heliantheae alliance</taxon>
        <taxon>Heliantheae</taxon>
        <taxon>Helianthus</taxon>
    </lineage>
</organism>
<gene>
    <name evidence="1" type="ORF">HannXRQ_Chr16g0523631</name>
</gene>
<dbReference type="InParanoid" id="A0A251S1P8"/>
<keyword evidence="2" id="KW-1185">Reference proteome</keyword>
<dbReference type="EMBL" id="CM007905">
    <property type="protein sequence ID" value="OTF92598.1"/>
    <property type="molecule type" value="Genomic_DNA"/>
</dbReference>